<feature type="non-terminal residue" evidence="1">
    <location>
        <position position="77"/>
    </location>
</feature>
<evidence type="ECO:0000313" key="2">
    <source>
        <dbReference type="Proteomes" id="UP001476798"/>
    </source>
</evidence>
<sequence length="77" mass="7725">IMTVGTTAMKLGVGTPAPAPSSSVTAAAASQITGPVMEIMTVGTTATRPMQTAPTRVCVSICSFARGSLALKRATKD</sequence>
<comment type="caution">
    <text evidence="1">The sequence shown here is derived from an EMBL/GenBank/DDBJ whole genome shotgun (WGS) entry which is preliminary data.</text>
</comment>
<proteinExistence type="predicted"/>
<organism evidence="1 2">
    <name type="scientific">Goodea atripinnis</name>
    <dbReference type="NCBI Taxonomy" id="208336"/>
    <lineage>
        <taxon>Eukaryota</taxon>
        <taxon>Metazoa</taxon>
        <taxon>Chordata</taxon>
        <taxon>Craniata</taxon>
        <taxon>Vertebrata</taxon>
        <taxon>Euteleostomi</taxon>
        <taxon>Actinopterygii</taxon>
        <taxon>Neopterygii</taxon>
        <taxon>Teleostei</taxon>
        <taxon>Neoteleostei</taxon>
        <taxon>Acanthomorphata</taxon>
        <taxon>Ovalentaria</taxon>
        <taxon>Atherinomorphae</taxon>
        <taxon>Cyprinodontiformes</taxon>
        <taxon>Goodeidae</taxon>
        <taxon>Goodea</taxon>
    </lineage>
</organism>
<evidence type="ECO:0000313" key="1">
    <source>
        <dbReference type="EMBL" id="MEQ2158503.1"/>
    </source>
</evidence>
<reference evidence="1 2" key="1">
    <citation type="submission" date="2021-06" db="EMBL/GenBank/DDBJ databases">
        <authorList>
            <person name="Palmer J.M."/>
        </authorList>
    </citation>
    <scope>NUCLEOTIDE SEQUENCE [LARGE SCALE GENOMIC DNA]</scope>
    <source>
        <strain evidence="1 2">GA_2019</strain>
        <tissue evidence="1">Muscle</tissue>
    </source>
</reference>
<evidence type="ECO:0008006" key="3">
    <source>
        <dbReference type="Google" id="ProtNLM"/>
    </source>
</evidence>
<name>A0ABV0MJD3_9TELE</name>
<dbReference type="EMBL" id="JAHRIO010000856">
    <property type="protein sequence ID" value="MEQ2158503.1"/>
    <property type="molecule type" value="Genomic_DNA"/>
</dbReference>
<gene>
    <name evidence="1" type="ORF">GOODEAATRI_013025</name>
</gene>
<protein>
    <recommendedName>
        <fullName evidence="3">Antifreeze protein</fullName>
    </recommendedName>
</protein>
<accession>A0ABV0MJD3</accession>
<keyword evidence="2" id="KW-1185">Reference proteome</keyword>
<dbReference type="Proteomes" id="UP001476798">
    <property type="component" value="Unassembled WGS sequence"/>
</dbReference>
<feature type="non-terminal residue" evidence="1">
    <location>
        <position position="1"/>
    </location>
</feature>